<evidence type="ECO:0000313" key="3">
    <source>
        <dbReference type="Proteomes" id="UP000727907"/>
    </source>
</evidence>
<feature type="transmembrane region" description="Helical" evidence="1">
    <location>
        <begin position="76"/>
        <end position="96"/>
    </location>
</feature>
<gene>
    <name evidence="2" type="ORF">KQ910_00695</name>
</gene>
<protein>
    <submittedName>
        <fullName evidence="2">DUF3995 domain-containing protein</fullName>
    </submittedName>
</protein>
<proteinExistence type="predicted"/>
<dbReference type="EMBL" id="JAHOPB010000001">
    <property type="protein sequence ID" value="MBU8872255.1"/>
    <property type="molecule type" value="Genomic_DNA"/>
</dbReference>
<dbReference type="Pfam" id="PF13160">
    <property type="entry name" value="DUF3995"/>
    <property type="match status" value="1"/>
</dbReference>
<feature type="transmembrane region" description="Helical" evidence="1">
    <location>
        <begin position="47"/>
        <end position="69"/>
    </location>
</feature>
<sequence length="138" mass="15108">MAVLLTIGVGAVAVLHAMWGMGSHWPEASEEALARSVVGDGRRRMPPAWQCFLVALALAAMALWPWYVMGRIHEPVVLAGTYAIAGIFMARGIAGFSARWKAHFTIEPFATRNRKYYSPYCLLLGVGYIALVAGELDR</sequence>
<evidence type="ECO:0000256" key="1">
    <source>
        <dbReference type="SAM" id="Phobius"/>
    </source>
</evidence>
<dbReference type="InterPro" id="IPR025058">
    <property type="entry name" value="DUF3995"/>
</dbReference>
<name>A0ABS6IE53_9HYPH</name>
<dbReference type="Proteomes" id="UP000727907">
    <property type="component" value="Unassembled WGS sequence"/>
</dbReference>
<keyword evidence="1" id="KW-0812">Transmembrane</keyword>
<reference evidence="2 3" key="1">
    <citation type="submission" date="2021-06" db="EMBL/GenBank/DDBJ databases">
        <authorList>
            <person name="Lee D.H."/>
        </authorList>
    </citation>
    <scope>NUCLEOTIDE SEQUENCE [LARGE SCALE GENOMIC DNA]</scope>
    <source>
        <strain evidence="2 3">MMS21-HV4-11</strain>
    </source>
</reference>
<feature type="transmembrane region" description="Helical" evidence="1">
    <location>
        <begin position="116"/>
        <end position="134"/>
    </location>
</feature>
<keyword evidence="3" id="KW-1185">Reference proteome</keyword>
<accession>A0ABS6IE53</accession>
<comment type="caution">
    <text evidence="2">The sequence shown here is derived from an EMBL/GenBank/DDBJ whole genome shotgun (WGS) entry which is preliminary data.</text>
</comment>
<organism evidence="2 3">
    <name type="scientific">Reyranella humidisoli</name>
    <dbReference type="NCBI Taxonomy" id="2849149"/>
    <lineage>
        <taxon>Bacteria</taxon>
        <taxon>Pseudomonadati</taxon>
        <taxon>Pseudomonadota</taxon>
        <taxon>Alphaproteobacteria</taxon>
        <taxon>Hyphomicrobiales</taxon>
        <taxon>Reyranellaceae</taxon>
        <taxon>Reyranella</taxon>
    </lineage>
</organism>
<keyword evidence="1" id="KW-0472">Membrane</keyword>
<dbReference type="RefSeq" id="WP_216955996.1">
    <property type="nucleotide sequence ID" value="NZ_JAHOPB010000001.1"/>
</dbReference>
<keyword evidence="1" id="KW-1133">Transmembrane helix</keyword>
<evidence type="ECO:0000313" key="2">
    <source>
        <dbReference type="EMBL" id="MBU8872255.1"/>
    </source>
</evidence>